<feature type="region of interest" description="Disordered" evidence="1">
    <location>
        <begin position="1"/>
        <end position="29"/>
    </location>
</feature>
<dbReference type="OrthoDB" id="3164835at2759"/>
<dbReference type="EMBL" id="ML170161">
    <property type="protein sequence ID" value="TDL26728.1"/>
    <property type="molecule type" value="Genomic_DNA"/>
</dbReference>
<dbReference type="VEuPathDB" id="FungiDB:BD410DRAFT_532428"/>
<dbReference type="Gene3D" id="3.30.710.10">
    <property type="entry name" value="Potassium Channel Kv1.1, Chain A"/>
    <property type="match status" value="1"/>
</dbReference>
<gene>
    <name evidence="3" type="ORF">BD410DRAFT_532428</name>
</gene>
<dbReference type="STRING" id="50990.A0A4Y7QHM2"/>
<dbReference type="Pfam" id="PF00651">
    <property type="entry name" value="BTB"/>
    <property type="match status" value="1"/>
</dbReference>
<dbReference type="AlphaFoldDB" id="A0A4Y7QHM2"/>
<protein>
    <recommendedName>
        <fullName evidence="2">BTB domain-containing protein</fullName>
    </recommendedName>
</protein>
<dbReference type="Proteomes" id="UP000294933">
    <property type="component" value="Unassembled WGS sequence"/>
</dbReference>
<evidence type="ECO:0000256" key="1">
    <source>
        <dbReference type="SAM" id="MobiDB-lite"/>
    </source>
</evidence>
<dbReference type="InterPro" id="IPR000210">
    <property type="entry name" value="BTB/POZ_dom"/>
</dbReference>
<evidence type="ECO:0000313" key="4">
    <source>
        <dbReference type="Proteomes" id="UP000294933"/>
    </source>
</evidence>
<evidence type="ECO:0000259" key="2">
    <source>
        <dbReference type="SMART" id="SM00225"/>
    </source>
</evidence>
<evidence type="ECO:0000313" key="3">
    <source>
        <dbReference type="EMBL" id="TDL26728.1"/>
    </source>
</evidence>
<accession>A0A4Y7QHM2</accession>
<dbReference type="SMART" id="SM00225">
    <property type="entry name" value="BTB"/>
    <property type="match status" value="1"/>
</dbReference>
<feature type="compositionally biased region" description="Polar residues" evidence="1">
    <location>
        <begin position="1"/>
        <end position="22"/>
    </location>
</feature>
<dbReference type="SUPFAM" id="SSF54695">
    <property type="entry name" value="POZ domain"/>
    <property type="match status" value="1"/>
</dbReference>
<dbReference type="InterPro" id="IPR011333">
    <property type="entry name" value="SKP1/BTB/POZ_sf"/>
</dbReference>
<sequence>MAATPGSTGIDSVDPTNSTTPSIHEVFPTPPFDEDPKADFILESAEGHRFRVVKAILIHASPVFETLLSLPQPPVVAVSSSNDHWEQQLDGGLPVVKVTESSRTLDTLLRICYPITSPHLDDLTEIDHVLEAALKYELEVAISELRKALQAPKFRDPSNALVVFVIACRNKLGDDARRAALDTLKGPFIPKFNPALAHISAATYFHLQQYHIDASAVVSSMFTGEFLDIYPQDVHDIIVCSYNRCPDRRTTQDSCCATHNWRTRTAWWTRFRDRSNDIVKGIPLSDEVFTIGFIVQLISTAACSTCLPLVLSKWPAITDALKTERDRLLSEVQIDLSGAGL</sequence>
<name>A0A4Y7QHM2_9AGAM</name>
<reference evidence="3 4" key="1">
    <citation type="submission" date="2018-06" db="EMBL/GenBank/DDBJ databases">
        <title>A transcriptomic atlas of mushroom development highlights an independent origin of complex multicellularity.</title>
        <authorList>
            <consortium name="DOE Joint Genome Institute"/>
            <person name="Krizsan K."/>
            <person name="Almasi E."/>
            <person name="Merenyi Z."/>
            <person name="Sahu N."/>
            <person name="Viragh M."/>
            <person name="Koszo T."/>
            <person name="Mondo S."/>
            <person name="Kiss B."/>
            <person name="Balint B."/>
            <person name="Kues U."/>
            <person name="Barry K."/>
            <person name="Hegedus J.C."/>
            <person name="Henrissat B."/>
            <person name="Johnson J."/>
            <person name="Lipzen A."/>
            <person name="Ohm R."/>
            <person name="Nagy I."/>
            <person name="Pangilinan J."/>
            <person name="Yan J."/>
            <person name="Xiong Y."/>
            <person name="Grigoriev I.V."/>
            <person name="Hibbett D.S."/>
            <person name="Nagy L.G."/>
        </authorList>
    </citation>
    <scope>NUCLEOTIDE SEQUENCE [LARGE SCALE GENOMIC DNA]</scope>
    <source>
        <strain evidence="3 4">SZMC22713</strain>
    </source>
</reference>
<keyword evidence="4" id="KW-1185">Reference proteome</keyword>
<feature type="domain" description="BTB" evidence="2">
    <location>
        <begin position="38"/>
        <end position="153"/>
    </location>
</feature>
<dbReference type="CDD" id="cd18186">
    <property type="entry name" value="BTB_POZ_ZBTB_KLHL-like"/>
    <property type="match status" value="1"/>
</dbReference>
<organism evidence="3 4">
    <name type="scientific">Rickenella mellea</name>
    <dbReference type="NCBI Taxonomy" id="50990"/>
    <lineage>
        <taxon>Eukaryota</taxon>
        <taxon>Fungi</taxon>
        <taxon>Dikarya</taxon>
        <taxon>Basidiomycota</taxon>
        <taxon>Agaricomycotina</taxon>
        <taxon>Agaricomycetes</taxon>
        <taxon>Hymenochaetales</taxon>
        <taxon>Rickenellaceae</taxon>
        <taxon>Rickenella</taxon>
    </lineage>
</organism>
<proteinExistence type="predicted"/>